<comment type="caution">
    <text evidence="2">The sequence shown here is derived from an EMBL/GenBank/DDBJ whole genome shotgun (WGS) entry which is preliminary data.</text>
</comment>
<gene>
    <name evidence="2" type="ORF">EZS28_028065</name>
</gene>
<evidence type="ECO:0000313" key="3">
    <source>
        <dbReference type="Proteomes" id="UP000324800"/>
    </source>
</evidence>
<dbReference type="AlphaFoldDB" id="A0A5J4V1B8"/>
<dbReference type="Proteomes" id="UP000324800">
    <property type="component" value="Unassembled WGS sequence"/>
</dbReference>
<organism evidence="2 3">
    <name type="scientific">Streblomastix strix</name>
    <dbReference type="NCBI Taxonomy" id="222440"/>
    <lineage>
        <taxon>Eukaryota</taxon>
        <taxon>Metamonada</taxon>
        <taxon>Preaxostyla</taxon>
        <taxon>Oxymonadida</taxon>
        <taxon>Streblomastigidae</taxon>
        <taxon>Streblomastix</taxon>
    </lineage>
</organism>
<sequence>DYVTAIEGVKECRSDIDIVVGSDYGSEGVFEFEYEFEFEQDYKGIDVYQDNGIDVGDKGIDEEDDKGYDGEDCMD</sequence>
<feature type="compositionally biased region" description="Acidic residues" evidence="1">
    <location>
        <begin position="60"/>
        <end position="75"/>
    </location>
</feature>
<name>A0A5J4V1B8_9EUKA</name>
<evidence type="ECO:0000256" key="1">
    <source>
        <dbReference type="SAM" id="MobiDB-lite"/>
    </source>
</evidence>
<evidence type="ECO:0000313" key="2">
    <source>
        <dbReference type="EMBL" id="KAA6376407.1"/>
    </source>
</evidence>
<proteinExistence type="predicted"/>
<reference evidence="2 3" key="1">
    <citation type="submission" date="2019-03" db="EMBL/GenBank/DDBJ databases">
        <title>Single cell metagenomics reveals metabolic interactions within the superorganism composed of flagellate Streblomastix strix and complex community of Bacteroidetes bacteria on its surface.</title>
        <authorList>
            <person name="Treitli S.C."/>
            <person name="Kolisko M."/>
            <person name="Husnik F."/>
            <person name="Keeling P."/>
            <person name="Hampl V."/>
        </authorList>
    </citation>
    <scope>NUCLEOTIDE SEQUENCE [LARGE SCALE GENOMIC DNA]</scope>
    <source>
        <strain evidence="2">ST1C</strain>
    </source>
</reference>
<feature type="region of interest" description="Disordered" evidence="1">
    <location>
        <begin position="53"/>
        <end position="75"/>
    </location>
</feature>
<dbReference type="EMBL" id="SNRW01010546">
    <property type="protein sequence ID" value="KAA6376407.1"/>
    <property type="molecule type" value="Genomic_DNA"/>
</dbReference>
<protein>
    <submittedName>
        <fullName evidence="2">Uncharacterized protein</fullName>
    </submittedName>
</protein>
<feature type="non-terminal residue" evidence="2">
    <location>
        <position position="1"/>
    </location>
</feature>
<accession>A0A5J4V1B8</accession>